<dbReference type="Pfam" id="PF26544">
    <property type="entry name" value="Mdm12"/>
    <property type="match status" value="2"/>
</dbReference>
<dbReference type="CDD" id="cd21672">
    <property type="entry name" value="SMP_Mdm12"/>
    <property type="match status" value="1"/>
</dbReference>
<keyword evidence="5" id="KW-0445">Lipid transport</keyword>
<keyword evidence="6" id="KW-0446">Lipid-binding</keyword>
<comment type="function">
    <text evidence="9">Component of the ERMES/MDM complex, which serves as a molecular tether to connect the endoplasmic reticulum (ER) and mitochondria. Components of this complex are involved in the control of mitochondrial shape and protein biogenesis, and function in nonvesicular lipid trafficking between the ER and mitochondria. MDM12 is required for the interaction of the ER-resident membrane protein MMM1 and the outer mitochondrial membrane-resident beta-barrel protein MDM10. The MDM12-MMM1 subcomplex functions in the major beta-barrel assembly pathway that is responsible for biogenesis of all mitochondrial outer membrane beta-barrel proteins, and acts in a late step after the SAM complex. The MDM10-MDM12-MMM1 subcomplex further acts in the TOM40-specific pathway after the action of the MDM12-MMM1 complex. Essential for establishing and maintaining the structure of mitochondria and maintenance of mtDNA nucleoids.</text>
</comment>
<dbReference type="GO" id="GO:0015914">
    <property type="term" value="P:phospholipid transport"/>
    <property type="evidence" value="ECO:0007669"/>
    <property type="project" value="TreeGrafter"/>
</dbReference>
<feature type="compositionally biased region" description="Pro residues" evidence="10">
    <location>
        <begin position="100"/>
        <end position="109"/>
    </location>
</feature>
<dbReference type="GO" id="GO:1990456">
    <property type="term" value="P:mitochondrion-endoplasmic reticulum membrane tethering"/>
    <property type="evidence" value="ECO:0007669"/>
    <property type="project" value="TreeGrafter"/>
</dbReference>
<name>A0A060T0F2_BLAAD</name>
<evidence type="ECO:0000256" key="2">
    <source>
        <dbReference type="ARBA" id="ARBA00022448"/>
    </source>
</evidence>
<dbReference type="HAMAP" id="MF_03104">
    <property type="entry name" value="Mdm12"/>
    <property type="match status" value="1"/>
</dbReference>
<evidence type="ECO:0000256" key="8">
    <source>
        <dbReference type="ARBA" id="ARBA00023136"/>
    </source>
</evidence>
<keyword evidence="4 9" id="KW-0256">Endoplasmic reticulum</keyword>
<reference evidence="12" key="2">
    <citation type="submission" date="2014-06" db="EMBL/GenBank/DDBJ databases">
        <title>The complete genome of Blastobotrys (Arxula) adeninivorans LS3 - a yeast of biotechnological interest.</title>
        <authorList>
            <person name="Kunze G."/>
            <person name="Gaillardin C."/>
            <person name="Czernicka M."/>
            <person name="Durrens P."/>
            <person name="Martin T."/>
            <person name="Boer E."/>
            <person name="Gabaldon T."/>
            <person name="Cruz J."/>
            <person name="Talla E."/>
            <person name="Marck C."/>
            <person name="Goffeau A."/>
            <person name="Barbe V."/>
            <person name="Baret P."/>
            <person name="Baronian K."/>
            <person name="Beier S."/>
            <person name="Bleykasten C."/>
            <person name="Bode R."/>
            <person name="Casaregola S."/>
            <person name="Despons L."/>
            <person name="Fairhead C."/>
            <person name="Giersberg M."/>
            <person name="Gierski P."/>
            <person name="Hahnel U."/>
            <person name="Hartmann A."/>
            <person name="Jankowska D."/>
            <person name="Jubin C."/>
            <person name="Jung P."/>
            <person name="Lafontaine I."/>
            <person name="Leh-Louis V."/>
            <person name="Lemaire M."/>
            <person name="Marcet-Houben M."/>
            <person name="Mascher M."/>
            <person name="Morel G."/>
            <person name="Richard G.-F."/>
            <person name="Riechen J."/>
            <person name="Sacerdot C."/>
            <person name="Sarkar A."/>
            <person name="Savel G."/>
            <person name="Schacherer J."/>
            <person name="Sherman D."/>
            <person name="Straub M.-L."/>
            <person name="Stein N."/>
            <person name="Thierry A."/>
            <person name="Trautwein-Schult A."/>
            <person name="Westhof E."/>
            <person name="Worch S."/>
            <person name="Dujon B."/>
            <person name="Souciet J.-L."/>
            <person name="Wincker P."/>
            <person name="Scholz U."/>
            <person name="Neuveglise N."/>
        </authorList>
    </citation>
    <scope>NUCLEOTIDE SEQUENCE</scope>
    <source>
        <strain evidence="12">LS3</strain>
    </source>
</reference>
<dbReference type="GO" id="GO:0008289">
    <property type="term" value="F:lipid binding"/>
    <property type="evidence" value="ECO:0007669"/>
    <property type="project" value="UniProtKB-KW"/>
</dbReference>
<evidence type="ECO:0000313" key="12">
    <source>
        <dbReference type="EMBL" id="CDP34453.1"/>
    </source>
</evidence>
<dbReference type="PhylomeDB" id="A0A060T0F2"/>
<comment type="subunit">
    <text evidence="9">Component of the ER-mitochondria encounter structure (ERMES) or MDM complex, composed of MMM1, MDM10, MDM12 and MDM34. A MMM1 homodimer associates with one molecule of MDM12 on each side in a pairwise head-to-tail manner, and the SMP-LTD domains of MMM1 and MDM12 generate a continuous hydrophobic tunnel for phospholipid trafficking.</text>
</comment>
<keyword evidence="2" id="KW-0813">Transport</keyword>
<evidence type="ECO:0000256" key="6">
    <source>
        <dbReference type="ARBA" id="ARBA00023121"/>
    </source>
</evidence>
<sequence length="403" mass="44689">MSIDIDWERLTEDGAALEEVIREFLDRQFKQLKLPEFIESISVNHFSLGTVAPEVTIKHISDPYPEFYQEDGNGSSDGASYTSGQYQANDGPESEGTSSFPPPPTPYPPDFRHLNGNHAQAPPAPNDSYPFPANDRSSLTPSLPSYTSEIGEVQEPLSESLLPDTTNPHDDDVTPLSMQRLSPSPPITPNGGSWHYFHPLPSNILSGVRSPFYASLPMSISRYDTTSNNSTRDPATSTPVQSQTTPLTNPDAETHSPDAAADVNEKSDEDFQLFLRISYKGDMTLGLTATLLLNYPSPRFVSLPLKLVLTNLEVNSMAVLAHVSRRIHFSFVCDVGENGETLLGDDHIDIIKNVKIESEIGDQSEHHGPVLRNVDKVERFLLERIRAIARDELAWPGWITFEY</sequence>
<protein>
    <recommendedName>
        <fullName evidence="9">Mitochondrial distribution and morphology protein 12</fullName>
    </recommendedName>
    <alternativeName>
        <fullName evidence="9">Mitochondrial inheritance component MDM12</fullName>
    </alternativeName>
</protein>
<keyword evidence="7 9" id="KW-0496">Mitochondrion</keyword>
<feature type="compositionally biased region" description="Low complexity" evidence="10">
    <location>
        <begin position="137"/>
        <end position="146"/>
    </location>
</feature>
<dbReference type="PANTHER" id="PTHR28204">
    <property type="entry name" value="MITOCHONDRIAL DISTRIBUTION AND MORPHOLOGY PROTEIN 12"/>
    <property type="match status" value="1"/>
</dbReference>
<feature type="region of interest" description="Disordered" evidence="10">
    <location>
        <begin position="224"/>
        <end position="265"/>
    </location>
</feature>
<comment type="subcellular location">
    <subcellularLocation>
        <location evidence="1">Membrane</location>
    </subcellularLocation>
    <subcellularLocation>
        <location evidence="9">Mitochondrion outer membrane</location>
        <topology evidence="9">Peripheral membrane protein</topology>
        <orientation evidence="9">Cytoplasmic side</orientation>
    </subcellularLocation>
    <subcellularLocation>
        <location evidence="9">Endoplasmic reticulum membrane</location>
        <topology evidence="9">Peripheral membrane protein</topology>
        <orientation evidence="9">Cytoplasmic side</orientation>
    </subcellularLocation>
    <text evidence="9">The ERMES/MDM complex localizes to a few discrete foci (around 10 per single cell), that represent mitochondria-endoplasmic reticulum junctions. These foci are often found next to mtDNA nucleoids.</text>
</comment>
<evidence type="ECO:0000256" key="5">
    <source>
        <dbReference type="ARBA" id="ARBA00023055"/>
    </source>
</evidence>
<feature type="domain" description="SMP-LTD" evidence="11">
    <location>
        <begin position="1"/>
        <end position="403"/>
    </location>
</feature>
<comment type="similarity">
    <text evidence="9">Belongs to the MDM12 family.</text>
</comment>
<dbReference type="AlphaFoldDB" id="A0A060T0F2"/>
<dbReference type="PANTHER" id="PTHR28204:SF1">
    <property type="entry name" value="MITOCHONDRIAL DISTRIBUTION AND MORPHOLOGY PROTEIN 12"/>
    <property type="match status" value="1"/>
</dbReference>
<dbReference type="GO" id="GO:0032865">
    <property type="term" value="C:ERMES complex"/>
    <property type="evidence" value="ECO:0007669"/>
    <property type="project" value="UniProtKB-UniRule"/>
</dbReference>
<dbReference type="GO" id="GO:0045040">
    <property type="term" value="P:protein insertion into mitochondrial outer membrane"/>
    <property type="evidence" value="ECO:0007669"/>
    <property type="project" value="UniProtKB-UniRule"/>
</dbReference>
<dbReference type="PROSITE" id="PS51847">
    <property type="entry name" value="SMP"/>
    <property type="match status" value="1"/>
</dbReference>
<evidence type="ECO:0000256" key="1">
    <source>
        <dbReference type="ARBA" id="ARBA00004370"/>
    </source>
</evidence>
<feature type="region of interest" description="Disordered" evidence="10">
    <location>
        <begin position="66"/>
        <end position="146"/>
    </location>
</feature>
<evidence type="ECO:0000256" key="4">
    <source>
        <dbReference type="ARBA" id="ARBA00022824"/>
    </source>
</evidence>
<evidence type="ECO:0000256" key="7">
    <source>
        <dbReference type="ARBA" id="ARBA00023128"/>
    </source>
</evidence>
<evidence type="ECO:0000256" key="10">
    <source>
        <dbReference type="SAM" id="MobiDB-lite"/>
    </source>
</evidence>
<evidence type="ECO:0000256" key="3">
    <source>
        <dbReference type="ARBA" id="ARBA00022787"/>
    </source>
</evidence>
<feature type="compositionally biased region" description="Polar residues" evidence="10">
    <location>
        <begin position="72"/>
        <end position="88"/>
    </location>
</feature>
<feature type="compositionally biased region" description="Polar residues" evidence="10">
    <location>
        <begin position="224"/>
        <end position="248"/>
    </location>
</feature>
<dbReference type="InterPro" id="IPR031468">
    <property type="entry name" value="SMP_LBD"/>
</dbReference>
<dbReference type="EMBL" id="HG937693">
    <property type="protein sequence ID" value="CDP34453.1"/>
    <property type="molecule type" value="Genomic_DNA"/>
</dbReference>
<accession>A0A060T0F2</accession>
<dbReference type="GO" id="GO:0005789">
    <property type="term" value="C:endoplasmic reticulum membrane"/>
    <property type="evidence" value="ECO:0007669"/>
    <property type="project" value="UniProtKB-SubCell"/>
</dbReference>
<dbReference type="InterPro" id="IPR027532">
    <property type="entry name" value="Mdm12"/>
</dbReference>
<organism evidence="12">
    <name type="scientific">Blastobotrys adeninivorans</name>
    <name type="common">Yeast</name>
    <name type="synonym">Arxula adeninivorans</name>
    <dbReference type="NCBI Taxonomy" id="409370"/>
    <lineage>
        <taxon>Eukaryota</taxon>
        <taxon>Fungi</taxon>
        <taxon>Dikarya</taxon>
        <taxon>Ascomycota</taxon>
        <taxon>Saccharomycotina</taxon>
        <taxon>Dipodascomycetes</taxon>
        <taxon>Dipodascales</taxon>
        <taxon>Trichomonascaceae</taxon>
        <taxon>Blastobotrys</taxon>
    </lineage>
</organism>
<proteinExistence type="inferred from homology"/>
<keyword evidence="8 9" id="KW-0472">Membrane</keyword>
<gene>
    <name evidence="9" type="primary">MDM12</name>
    <name evidence="12" type="ORF">GNLVRS02_ARAD1C12628g</name>
</gene>
<evidence type="ECO:0000256" key="9">
    <source>
        <dbReference type="HAMAP-Rule" id="MF_03104"/>
    </source>
</evidence>
<keyword evidence="3 9" id="KW-1000">Mitochondrion outer membrane</keyword>
<reference evidence="12" key="1">
    <citation type="submission" date="2014-02" db="EMBL/GenBank/DDBJ databases">
        <authorList>
            <person name="Genoscope - CEA"/>
        </authorList>
    </citation>
    <scope>NUCLEOTIDE SEQUENCE</scope>
    <source>
        <strain evidence="12">LS3</strain>
    </source>
</reference>
<evidence type="ECO:0000259" key="11">
    <source>
        <dbReference type="PROSITE" id="PS51847"/>
    </source>
</evidence>